<keyword evidence="6 11" id="KW-1133">Transmembrane helix</keyword>
<evidence type="ECO:0000256" key="10">
    <source>
        <dbReference type="SAM" id="MobiDB-lite"/>
    </source>
</evidence>
<evidence type="ECO:0000313" key="15">
    <source>
        <dbReference type="Proteomes" id="UP000075809"/>
    </source>
</evidence>
<feature type="domain" description="Fibronectin type-III" evidence="13">
    <location>
        <begin position="1367"/>
        <end position="1463"/>
    </location>
</feature>
<feature type="compositionally biased region" description="Pro residues" evidence="10">
    <location>
        <begin position="1977"/>
        <end position="1992"/>
    </location>
</feature>
<dbReference type="PROSITE" id="PS50853">
    <property type="entry name" value="FN3"/>
    <property type="match status" value="12"/>
</dbReference>
<keyword evidence="4" id="KW-0677">Repeat</keyword>
<evidence type="ECO:0000256" key="7">
    <source>
        <dbReference type="ARBA" id="ARBA00023136"/>
    </source>
</evidence>
<feature type="domain" description="Fibronectin type-III" evidence="13">
    <location>
        <begin position="618"/>
        <end position="723"/>
    </location>
</feature>
<gene>
    <name evidence="14" type="ORF">ALC60_13537</name>
</gene>
<dbReference type="FunFam" id="2.60.40.10:FF:001132">
    <property type="entry name" value="Sidekick, isoform B"/>
    <property type="match status" value="1"/>
</dbReference>
<dbReference type="Proteomes" id="UP000075809">
    <property type="component" value="Unassembled WGS sequence"/>
</dbReference>
<proteinExistence type="predicted"/>
<keyword evidence="9" id="KW-0393">Immunoglobulin domain</keyword>
<feature type="domain" description="Ig-like" evidence="12">
    <location>
        <begin position="431"/>
        <end position="517"/>
    </location>
</feature>
<feature type="compositionally biased region" description="Polar residues" evidence="10">
    <location>
        <begin position="2014"/>
        <end position="2043"/>
    </location>
</feature>
<dbReference type="FunFam" id="2.60.40.10:FF:000360">
    <property type="entry name" value="Sidekick cell adhesion molecule 2"/>
    <property type="match status" value="1"/>
</dbReference>
<dbReference type="CDD" id="cd00063">
    <property type="entry name" value="FN3"/>
    <property type="match status" value="12"/>
</dbReference>
<evidence type="ECO:0000256" key="9">
    <source>
        <dbReference type="ARBA" id="ARBA00023319"/>
    </source>
</evidence>
<dbReference type="FunFam" id="2.60.40.10:FF:000236">
    <property type="entry name" value="Sidekick cell adhesion molecule 2"/>
    <property type="match status" value="1"/>
</dbReference>
<dbReference type="STRING" id="64791.A0A151WHV0"/>
<dbReference type="PANTHER" id="PTHR44170:SF46">
    <property type="entry name" value="PROTEIN SIDEKICK"/>
    <property type="match status" value="1"/>
</dbReference>
<protein>
    <submittedName>
        <fullName evidence="14">Protein sidekick</fullName>
    </submittedName>
</protein>
<comment type="subcellular location">
    <subcellularLocation>
        <location evidence="1">Membrane</location>
    </subcellularLocation>
</comment>
<feature type="domain" description="Ig-like" evidence="12">
    <location>
        <begin position="522"/>
        <end position="611"/>
    </location>
</feature>
<evidence type="ECO:0000256" key="8">
    <source>
        <dbReference type="ARBA" id="ARBA00023157"/>
    </source>
</evidence>
<feature type="domain" description="Fibronectin type-III" evidence="13">
    <location>
        <begin position="1169"/>
        <end position="1265"/>
    </location>
</feature>
<keyword evidence="7 11" id="KW-0472">Membrane</keyword>
<evidence type="ECO:0000256" key="1">
    <source>
        <dbReference type="ARBA" id="ARBA00004370"/>
    </source>
</evidence>
<feature type="domain" description="Fibronectin type-III" evidence="13">
    <location>
        <begin position="1775"/>
        <end position="1874"/>
    </location>
</feature>
<evidence type="ECO:0000256" key="4">
    <source>
        <dbReference type="ARBA" id="ARBA00022737"/>
    </source>
</evidence>
<evidence type="ECO:0000259" key="13">
    <source>
        <dbReference type="PROSITE" id="PS50853"/>
    </source>
</evidence>
<accession>A0A151WHV0</accession>
<organism evidence="14 15">
    <name type="scientific">Mycetomoellerius zeteki</name>
    <dbReference type="NCBI Taxonomy" id="64791"/>
    <lineage>
        <taxon>Eukaryota</taxon>
        <taxon>Metazoa</taxon>
        <taxon>Ecdysozoa</taxon>
        <taxon>Arthropoda</taxon>
        <taxon>Hexapoda</taxon>
        <taxon>Insecta</taxon>
        <taxon>Pterygota</taxon>
        <taxon>Neoptera</taxon>
        <taxon>Endopterygota</taxon>
        <taxon>Hymenoptera</taxon>
        <taxon>Apocrita</taxon>
        <taxon>Aculeata</taxon>
        <taxon>Formicoidea</taxon>
        <taxon>Formicidae</taxon>
        <taxon>Myrmicinae</taxon>
        <taxon>Mycetomoellerius</taxon>
    </lineage>
</organism>
<dbReference type="PROSITE" id="PS50835">
    <property type="entry name" value="IG_LIKE"/>
    <property type="match status" value="5"/>
</dbReference>
<keyword evidence="3" id="KW-0732">Signal</keyword>
<reference evidence="14 15" key="1">
    <citation type="submission" date="2015-09" db="EMBL/GenBank/DDBJ databases">
        <title>Trachymyrmex zeteki WGS genome.</title>
        <authorList>
            <person name="Nygaard S."/>
            <person name="Hu H."/>
            <person name="Boomsma J."/>
            <person name="Zhang G."/>
        </authorList>
    </citation>
    <scope>NUCLEOTIDE SEQUENCE [LARGE SCALE GENOMIC DNA]</scope>
    <source>
        <strain evidence="14">Tzet28-1</strain>
        <tissue evidence="14">Whole body</tissue>
    </source>
</reference>
<evidence type="ECO:0000313" key="14">
    <source>
        <dbReference type="EMBL" id="KYQ47416.1"/>
    </source>
</evidence>
<dbReference type="FunFam" id="2.60.40.10:FF:000231">
    <property type="entry name" value="Sidekick cell adhesion molecule 2"/>
    <property type="match status" value="1"/>
</dbReference>
<evidence type="ECO:0000256" key="2">
    <source>
        <dbReference type="ARBA" id="ARBA00022692"/>
    </source>
</evidence>
<dbReference type="GO" id="GO:0009653">
    <property type="term" value="P:anatomical structure morphogenesis"/>
    <property type="evidence" value="ECO:0007669"/>
    <property type="project" value="UniProtKB-ARBA"/>
</dbReference>
<dbReference type="EMBL" id="KQ983106">
    <property type="protein sequence ID" value="KYQ47416.1"/>
    <property type="molecule type" value="Genomic_DNA"/>
</dbReference>
<name>A0A151WHV0_9HYME</name>
<evidence type="ECO:0000259" key="12">
    <source>
        <dbReference type="PROSITE" id="PS50835"/>
    </source>
</evidence>
<feature type="domain" description="Ig-like" evidence="12">
    <location>
        <begin position="48"/>
        <end position="132"/>
    </location>
</feature>
<evidence type="ECO:0000256" key="3">
    <source>
        <dbReference type="ARBA" id="ARBA00022729"/>
    </source>
</evidence>
<dbReference type="FunFam" id="2.60.40.10:FF:001849">
    <property type="entry name" value="Sidekick, isoform B"/>
    <property type="match status" value="1"/>
</dbReference>
<dbReference type="InterPro" id="IPR003598">
    <property type="entry name" value="Ig_sub2"/>
</dbReference>
<dbReference type="InterPro" id="IPR013098">
    <property type="entry name" value="Ig_I-set"/>
</dbReference>
<keyword evidence="15" id="KW-1185">Reference proteome</keyword>
<sequence length="2110" mass="234780">MENKGLYLVLDKSLCSLAHRIAPTIFYSLLLTSSSECTFLRLEPLQEPRFINQPSSSSNILSENRTKFLQCQARGNPQPKYKWFKDGMPLNNEVTSGEPYYRILSTRREDAGVYHCVATNDVGSIFSDRLVFAVAYMGTFDDLTEKVVTVESGSAAILELPPIESHPPPAVTWLSSDGTLLYGIKYATTDHTLIILNASENDMGSYRAKAINTQLGTEVSSPFFKLQVIGDPNAEVAPTIIIKPQDTQIIKDQDVTHIYCIANARSLHELRTLWMKDGIPIENSRISYSFNDSWNRTLALISANITYTGIYSCHVDLRSGGYPTINASAKIVVYEKPTFITELKRETLSDYGSTVTLPCDANGVPPPTITWFRNAEPVNHLLGTRYIMEEDGSLTIKKLSMDDSGMFQCLASNEAGESSSYTWLKAKTSGPIMENGPQNLTVLDGKDATLSCNAIAAPKPNVTWYYNDTISVEIAGRVQVLDNGDLLIAAVKPYDAGKYTCIRANEAGSVNGSAYLTVIVRTQIIHPPVDTSVLLGRTAELQCKVSNDPSIVYDMAWFHNGQVINTQASQRVKMRSDGTLEIVTVRASDVGEYTCSVVSPGGNETRSARLSVIELPFPPINVVATRVEKISPRTINVTWVPGFDGNSPTKKFIVQRREVSDLGPIHDPILNWITERDNVSATSRWILLNNLKAAASYQFRVSAENSVGEGPSSAASNIVVLPQEHLITWKDYEVQIAAYNEKGVGVYSKGLQIKTKEGVPEAPPTNVKAKAINSTAVKVWWKPPNPQKINGINQGYKLQAWIGDNFTDTTEYKSMTVPPSLFDPLAEQNAIMTGLRKYTLYNITVLCFTDPGDGERSSPVEIRTREDVPEEVENLQFEDISDRALTVKWYPPKETNGILTHYQLKYMIKDIPDSLRVENFTADVLSTKVEHLQALTHYKFEVTAWTSIGPGKSKIATIQSGVEPVLPEPPTKLALSNIDAFSIVLQFTPGFDGNSSITKWTVQAQTARNSTWYTIYEVSDPDASTITVDGLTPFMQYKLRLIANNVVGASEPSEPTKEFQTIQAPPSHPPKNVTVRAMSATELRVRWIPLQQIEWYGNPRGYNVTYTEVRSNISKSSIIEDHTANSYILENMEEFADYEIVMQAFNDVGSSAASPKAIERTRESVPSLGPINVEANATSSTTILVRWGDVPVEHQNGQIEGFKVYYGANSRSTFQYKNIPSNTTFTTTLTELRKFVQYHVQVLAYTRLGDGALSTPPVRVQTFEDTPGPPSNVSFPDVSLTTARIIWDTPEDPNGEILAYKVMFNLNNSQDSHFSREFPASDRTFRAIELESEKYYMFSVTAQTKLGWGKTAYALVFTTNNRERPQAPSVPQVSKSQIQSRQITFSWTPGRDGFAPLRYYTVQQSENSGPFQIIPERVEPILTSYTANNLKPYTHYQFRIQATNDIGPSEWSSESAQVQTLPAAPSKGVTGLKVVPITTSSVEVHWNMIDEVHWSGDYETGGYRVVYQPVSDFPTPLQATPKEEILGIKQTKMVLSDLTEDRYYEIVVLPFNSEGEGPPSPPVTVYVGEAVPTGEPQHLKAEPISSTEVHLHWKPPQANMQNGDLLGYKIFYLVTDSPQDLEKKQEEEIEVVPASCLTHNLVFLDKYTEYRIQVLAFNPAGDGPRSPAITVRTKQDIPGPPYHLQFNEITMTSLRVSWNPPKLRNGEIVGYIVTYETAEQNDRFSKQVKQKVTETSLLIQPLEEEVTYTFMVRAQTIDFGPSISGNVTTGPQEGSPMEPSNLGVTKTVSSVELQWINGASGKGPILGFYIETRRKDDSRWQTIVRTSNGPLTEYTVSYQNLLPSTSYLFRVISYNRYGISYPAYSAETILTPSKLYLEYAYLQHRPFYRQTWFMVTLAAISIIIIIMVIAVLCVKSKSYKYKQEAQKTLEESMAMDADDRQESDLELYRSRQGGGGTVNAASGTLGKRNTLARKAMHPPPPTMLGKSPPRPSPASVAYHSDEESLKGYDENPDDSSVTEKPSEISSTDSQGSESENESVQSDPHSFVNHYANVNDSLRQSWKRQKPVRNYSSYTDSEPEGSAVVSLNGGQIIMNNMARSRAPLPGFSSFV</sequence>
<evidence type="ECO:0000256" key="5">
    <source>
        <dbReference type="ARBA" id="ARBA00022889"/>
    </source>
</evidence>
<dbReference type="InterPro" id="IPR007110">
    <property type="entry name" value="Ig-like_dom"/>
</dbReference>
<dbReference type="SUPFAM" id="SSF48726">
    <property type="entry name" value="Immunoglobulin"/>
    <property type="match status" value="6"/>
</dbReference>
<dbReference type="SMART" id="SM00408">
    <property type="entry name" value="IGc2"/>
    <property type="match status" value="6"/>
</dbReference>
<dbReference type="Gene3D" id="2.60.40.10">
    <property type="entry name" value="Immunoglobulins"/>
    <property type="match status" value="18"/>
</dbReference>
<dbReference type="FunFam" id="2.60.40.10:FF:000032">
    <property type="entry name" value="palladin isoform X1"/>
    <property type="match status" value="1"/>
</dbReference>
<feature type="region of interest" description="Disordered" evidence="10">
    <location>
        <begin position="1950"/>
        <end position="2081"/>
    </location>
</feature>
<dbReference type="SMART" id="SM00060">
    <property type="entry name" value="FN3"/>
    <property type="match status" value="12"/>
</dbReference>
<dbReference type="PANTHER" id="PTHR44170">
    <property type="entry name" value="PROTEIN SIDEKICK"/>
    <property type="match status" value="1"/>
</dbReference>
<dbReference type="GO" id="GO:0030154">
    <property type="term" value="P:cell differentiation"/>
    <property type="evidence" value="ECO:0007669"/>
    <property type="project" value="UniProtKB-ARBA"/>
</dbReference>
<dbReference type="InterPro" id="IPR036116">
    <property type="entry name" value="FN3_sf"/>
</dbReference>
<dbReference type="Pfam" id="PF13927">
    <property type="entry name" value="Ig_3"/>
    <property type="match status" value="1"/>
</dbReference>
<feature type="domain" description="Fibronectin type-III" evidence="13">
    <location>
        <begin position="763"/>
        <end position="867"/>
    </location>
</feature>
<keyword evidence="8" id="KW-1015">Disulfide bond</keyword>
<feature type="domain" description="Fibronectin type-III" evidence="13">
    <location>
        <begin position="1468"/>
        <end position="1570"/>
    </location>
</feature>
<feature type="domain" description="Fibronectin type-III" evidence="13">
    <location>
        <begin position="871"/>
        <end position="968"/>
    </location>
</feature>
<dbReference type="InterPro" id="IPR013106">
    <property type="entry name" value="Ig_V-set"/>
</dbReference>
<feature type="domain" description="Fibronectin type-III" evidence="13">
    <location>
        <begin position="1575"/>
        <end position="1676"/>
    </location>
</feature>
<dbReference type="FunFam" id="2.60.40.10:FF:002352">
    <property type="entry name" value="Blast:Protein sidekick"/>
    <property type="match status" value="1"/>
</dbReference>
<feature type="domain" description="Fibronectin type-III" evidence="13">
    <location>
        <begin position="1069"/>
        <end position="1164"/>
    </location>
</feature>
<keyword evidence="2 11" id="KW-0812">Transmembrane</keyword>
<feature type="compositionally biased region" description="Basic and acidic residues" evidence="10">
    <location>
        <begin position="1999"/>
        <end position="2009"/>
    </location>
</feature>
<dbReference type="GO" id="GO:0048731">
    <property type="term" value="P:system development"/>
    <property type="evidence" value="ECO:0007669"/>
    <property type="project" value="UniProtKB-ARBA"/>
</dbReference>
<dbReference type="SUPFAM" id="SSF49265">
    <property type="entry name" value="Fibronectin type III"/>
    <property type="match status" value="7"/>
</dbReference>
<evidence type="ECO:0000256" key="6">
    <source>
        <dbReference type="ARBA" id="ARBA00022989"/>
    </source>
</evidence>
<dbReference type="InterPro" id="IPR003961">
    <property type="entry name" value="FN3_dom"/>
</dbReference>
<dbReference type="CDD" id="cd00096">
    <property type="entry name" value="Ig"/>
    <property type="match status" value="2"/>
</dbReference>
<feature type="transmembrane region" description="Helical" evidence="11">
    <location>
        <begin position="1892"/>
        <end position="1914"/>
    </location>
</feature>
<dbReference type="SMART" id="SM00409">
    <property type="entry name" value="IG"/>
    <property type="match status" value="6"/>
</dbReference>
<feature type="domain" description="Fibronectin type-III" evidence="13">
    <location>
        <begin position="969"/>
        <end position="1064"/>
    </location>
</feature>
<feature type="domain" description="Fibronectin type-III" evidence="13">
    <location>
        <begin position="1269"/>
        <end position="1362"/>
    </location>
</feature>
<evidence type="ECO:0000256" key="11">
    <source>
        <dbReference type="SAM" id="Phobius"/>
    </source>
</evidence>
<dbReference type="Pfam" id="PF07679">
    <property type="entry name" value="I-set"/>
    <property type="match status" value="4"/>
</dbReference>
<dbReference type="GO" id="GO:0098609">
    <property type="term" value="P:cell-cell adhesion"/>
    <property type="evidence" value="ECO:0007669"/>
    <property type="project" value="TreeGrafter"/>
</dbReference>
<dbReference type="InterPro" id="IPR036179">
    <property type="entry name" value="Ig-like_dom_sf"/>
</dbReference>
<keyword evidence="5" id="KW-0130">Cell adhesion</keyword>
<feature type="domain" description="Ig-like" evidence="12">
    <location>
        <begin position="337"/>
        <end position="422"/>
    </location>
</feature>
<feature type="domain" description="Ig-like" evidence="12">
    <location>
        <begin position="238"/>
        <end position="332"/>
    </location>
</feature>
<dbReference type="InterPro" id="IPR013783">
    <property type="entry name" value="Ig-like_fold"/>
</dbReference>
<dbReference type="FunFam" id="2.60.40.10:FF:000093">
    <property type="entry name" value="Down syndrome cell adhesion molecule, isoform B"/>
    <property type="match status" value="1"/>
</dbReference>
<dbReference type="Pfam" id="PF00041">
    <property type="entry name" value="fn3"/>
    <property type="match status" value="12"/>
</dbReference>
<feature type="domain" description="Fibronectin type-III" evidence="13">
    <location>
        <begin position="1680"/>
        <end position="1772"/>
    </location>
</feature>
<dbReference type="InterPro" id="IPR003599">
    <property type="entry name" value="Ig_sub"/>
</dbReference>
<dbReference type="GO" id="GO:0016020">
    <property type="term" value="C:membrane"/>
    <property type="evidence" value="ECO:0007669"/>
    <property type="project" value="UniProtKB-SubCell"/>
</dbReference>
<dbReference type="SMART" id="SM00406">
    <property type="entry name" value="IGv"/>
    <property type="match status" value="2"/>
</dbReference>